<dbReference type="Proteomes" id="UP001163603">
    <property type="component" value="Chromosome 3"/>
</dbReference>
<accession>A0ACC0Z3E2</accession>
<evidence type="ECO:0000313" key="2">
    <source>
        <dbReference type="Proteomes" id="UP001163603"/>
    </source>
</evidence>
<organism evidence="1 2">
    <name type="scientific">Pistacia integerrima</name>
    <dbReference type="NCBI Taxonomy" id="434235"/>
    <lineage>
        <taxon>Eukaryota</taxon>
        <taxon>Viridiplantae</taxon>
        <taxon>Streptophyta</taxon>
        <taxon>Embryophyta</taxon>
        <taxon>Tracheophyta</taxon>
        <taxon>Spermatophyta</taxon>
        <taxon>Magnoliopsida</taxon>
        <taxon>eudicotyledons</taxon>
        <taxon>Gunneridae</taxon>
        <taxon>Pentapetalae</taxon>
        <taxon>rosids</taxon>
        <taxon>malvids</taxon>
        <taxon>Sapindales</taxon>
        <taxon>Anacardiaceae</taxon>
        <taxon>Pistacia</taxon>
    </lineage>
</organism>
<reference evidence="2" key="1">
    <citation type="journal article" date="2023" name="G3 (Bethesda)">
        <title>Genome assembly and association tests identify interacting loci associated with vigor, precocity, and sex in interspecific pistachio rootstocks.</title>
        <authorList>
            <person name="Palmer W."/>
            <person name="Jacygrad E."/>
            <person name="Sagayaradj S."/>
            <person name="Cavanaugh K."/>
            <person name="Han R."/>
            <person name="Bertier L."/>
            <person name="Beede B."/>
            <person name="Kafkas S."/>
            <person name="Golino D."/>
            <person name="Preece J."/>
            <person name="Michelmore R."/>
        </authorList>
    </citation>
    <scope>NUCLEOTIDE SEQUENCE [LARGE SCALE GENOMIC DNA]</scope>
</reference>
<dbReference type="EMBL" id="CM047738">
    <property type="protein sequence ID" value="KAJ0045464.1"/>
    <property type="molecule type" value="Genomic_DNA"/>
</dbReference>
<gene>
    <name evidence="1" type="ORF">Pint_04505</name>
</gene>
<keyword evidence="2" id="KW-1185">Reference proteome</keyword>
<name>A0ACC0Z3E2_9ROSI</name>
<protein>
    <submittedName>
        <fullName evidence="1">Uncharacterized protein</fullName>
    </submittedName>
</protein>
<evidence type="ECO:0000313" key="1">
    <source>
        <dbReference type="EMBL" id="KAJ0045464.1"/>
    </source>
</evidence>
<proteinExistence type="predicted"/>
<comment type="caution">
    <text evidence="1">The sequence shown here is derived from an EMBL/GenBank/DDBJ whole genome shotgun (WGS) entry which is preliminary data.</text>
</comment>
<sequence length="149" mass="16782">MRHCSKVPATAFSNLMELSLEEEVIVWGCGRLEHFVSSEEEDNKGEENVVAANGNDILLPKLRRLGLEYLPNLISLCPKNYKSTWPTTLEELVLRGFRNFAPSFIVELEAVMKNAFEASKTGEEDGSAVNVTIWSHLELSDILPPYKEQ</sequence>